<protein>
    <submittedName>
        <fullName evidence="2">Uncharacterized protein</fullName>
    </submittedName>
</protein>
<gene>
    <name evidence="2" type="ORF">G4H13_29485</name>
</gene>
<dbReference type="Proteomes" id="UP000476310">
    <property type="component" value="Unassembled WGS sequence"/>
</dbReference>
<feature type="transmembrane region" description="Helical" evidence="1">
    <location>
        <begin position="55"/>
        <end position="75"/>
    </location>
</feature>
<dbReference type="RefSeq" id="WP_164432037.1">
    <property type="nucleotide sequence ID" value="NZ_JAAIKT010000043.1"/>
</dbReference>
<evidence type="ECO:0000256" key="1">
    <source>
        <dbReference type="SAM" id="Phobius"/>
    </source>
</evidence>
<name>A0A6G4ALQ5_9ACTN</name>
<sequence length="77" mass="7695">MPESVRAPGGRAAWPRFGDREQVALGAVAAVGCLLPHGSNETARSFREGLAAAGLPWGAVAAASALLASAAVGMLPR</sequence>
<dbReference type="EMBL" id="JAAIKT010000043">
    <property type="protein sequence ID" value="NEW74386.1"/>
    <property type="molecule type" value="Genomic_DNA"/>
</dbReference>
<proteinExistence type="predicted"/>
<dbReference type="PROSITE" id="PS51257">
    <property type="entry name" value="PROKAR_LIPOPROTEIN"/>
    <property type="match status" value="1"/>
</dbReference>
<evidence type="ECO:0000313" key="3">
    <source>
        <dbReference type="Proteomes" id="UP000476310"/>
    </source>
</evidence>
<reference evidence="2" key="1">
    <citation type="submission" date="2020-02" db="EMBL/GenBank/DDBJ databases">
        <title>A new Streptomyces sp. for controlling soil-borne diseases.</title>
        <authorList>
            <person name="Li X."/>
            <person name="Tian Y."/>
            <person name="Gao K."/>
        </authorList>
    </citation>
    <scope>NUCLEOTIDE SEQUENCE [LARGE SCALE GENOMIC DNA]</scope>
    <source>
        <strain evidence="2">0250</strain>
    </source>
</reference>
<comment type="caution">
    <text evidence="2">The sequence shown here is derived from an EMBL/GenBank/DDBJ whole genome shotgun (WGS) entry which is preliminary data.</text>
</comment>
<organism evidence="2 3">
    <name type="scientific">Streptomyces rhizosphaericus</name>
    <dbReference type="NCBI Taxonomy" id="114699"/>
    <lineage>
        <taxon>Bacteria</taxon>
        <taxon>Bacillati</taxon>
        <taxon>Actinomycetota</taxon>
        <taxon>Actinomycetes</taxon>
        <taxon>Kitasatosporales</taxon>
        <taxon>Streptomycetaceae</taxon>
        <taxon>Streptomyces</taxon>
        <taxon>Streptomyces violaceusniger group</taxon>
    </lineage>
</organism>
<dbReference type="AlphaFoldDB" id="A0A6G4ALQ5"/>
<keyword evidence="1" id="KW-1133">Transmembrane helix</keyword>
<evidence type="ECO:0000313" key="2">
    <source>
        <dbReference type="EMBL" id="NEW74386.1"/>
    </source>
</evidence>
<keyword evidence="3" id="KW-1185">Reference proteome</keyword>
<keyword evidence="1" id="KW-0472">Membrane</keyword>
<keyword evidence="1" id="KW-0812">Transmembrane</keyword>
<accession>A0A6G4ALQ5</accession>